<evidence type="ECO:0000256" key="8">
    <source>
        <dbReference type="ARBA" id="ARBA00030407"/>
    </source>
</evidence>
<gene>
    <name evidence="12" type="ORF">GCM10011339_34620</name>
</gene>
<organism evidence="12 13">
    <name type="scientific">Echinicola rosea</name>
    <dbReference type="NCBI Taxonomy" id="1807691"/>
    <lineage>
        <taxon>Bacteria</taxon>
        <taxon>Pseudomonadati</taxon>
        <taxon>Bacteroidota</taxon>
        <taxon>Cytophagia</taxon>
        <taxon>Cytophagales</taxon>
        <taxon>Cyclobacteriaceae</taxon>
        <taxon>Echinicola</taxon>
    </lineage>
</organism>
<dbReference type="Gene3D" id="3.90.1170.40">
    <property type="entry name" value="Molybdopterin biosynthesis MoaE subunit"/>
    <property type="match status" value="1"/>
</dbReference>
<dbReference type="Proteomes" id="UP000647339">
    <property type="component" value="Unassembled WGS sequence"/>
</dbReference>
<protein>
    <recommendedName>
        <fullName evidence="4">Molybdopterin synthase catalytic subunit</fullName>
        <ecNumber evidence="3">2.8.1.12</ecNumber>
    </recommendedName>
    <alternativeName>
        <fullName evidence="9">MPT synthase subunit 2</fullName>
    </alternativeName>
    <alternativeName>
        <fullName evidence="7">Molybdenum cofactor biosynthesis protein E</fullName>
    </alternativeName>
    <alternativeName>
        <fullName evidence="8">Molybdopterin-converting factor large subunit</fullName>
    </alternativeName>
    <alternativeName>
        <fullName evidence="10">Molybdopterin-converting factor subunit 2</fullName>
    </alternativeName>
</protein>
<dbReference type="Pfam" id="PF02391">
    <property type="entry name" value="MoaE"/>
    <property type="match status" value="1"/>
</dbReference>
<evidence type="ECO:0000256" key="7">
    <source>
        <dbReference type="ARBA" id="ARBA00029745"/>
    </source>
</evidence>
<dbReference type="EMBL" id="BMIU01000020">
    <property type="protein sequence ID" value="GGF43180.1"/>
    <property type="molecule type" value="Genomic_DNA"/>
</dbReference>
<evidence type="ECO:0000256" key="9">
    <source>
        <dbReference type="ARBA" id="ARBA00030781"/>
    </source>
</evidence>
<evidence type="ECO:0000256" key="10">
    <source>
        <dbReference type="ARBA" id="ARBA00032474"/>
    </source>
</evidence>
<name>A0ABQ1V9A4_9BACT</name>
<evidence type="ECO:0000256" key="4">
    <source>
        <dbReference type="ARBA" id="ARBA00013858"/>
    </source>
</evidence>
<evidence type="ECO:0000256" key="3">
    <source>
        <dbReference type="ARBA" id="ARBA00011950"/>
    </source>
</evidence>
<accession>A0ABQ1V9A4</accession>
<comment type="catalytic activity">
    <reaction evidence="11">
        <text>2 [molybdopterin-synthase sulfur-carrier protein]-C-terminal-Gly-aminoethanethioate + cyclic pyranopterin phosphate + H2O = molybdopterin + 2 [molybdopterin-synthase sulfur-carrier protein]-C-terminal Gly-Gly + 2 H(+)</text>
        <dbReference type="Rhea" id="RHEA:26333"/>
        <dbReference type="Rhea" id="RHEA-COMP:12202"/>
        <dbReference type="Rhea" id="RHEA-COMP:19907"/>
        <dbReference type="ChEBI" id="CHEBI:15377"/>
        <dbReference type="ChEBI" id="CHEBI:15378"/>
        <dbReference type="ChEBI" id="CHEBI:58698"/>
        <dbReference type="ChEBI" id="CHEBI:59648"/>
        <dbReference type="ChEBI" id="CHEBI:90778"/>
        <dbReference type="ChEBI" id="CHEBI:232372"/>
        <dbReference type="EC" id="2.8.1.12"/>
    </reaction>
</comment>
<evidence type="ECO:0000256" key="6">
    <source>
        <dbReference type="ARBA" id="ARBA00026066"/>
    </source>
</evidence>
<comment type="similarity">
    <text evidence="2">Belongs to the MoaE family.</text>
</comment>
<keyword evidence="13" id="KW-1185">Reference proteome</keyword>
<evidence type="ECO:0000256" key="1">
    <source>
        <dbReference type="ARBA" id="ARBA00005046"/>
    </source>
</evidence>
<dbReference type="InterPro" id="IPR036563">
    <property type="entry name" value="MoaE_sf"/>
</dbReference>
<dbReference type="RefSeq" id="WP_015267891.1">
    <property type="nucleotide sequence ID" value="NZ_BMIU01000020.1"/>
</dbReference>
<evidence type="ECO:0000313" key="13">
    <source>
        <dbReference type="Proteomes" id="UP000647339"/>
    </source>
</evidence>
<keyword evidence="5" id="KW-0501">Molybdenum cofactor biosynthesis</keyword>
<evidence type="ECO:0000256" key="2">
    <source>
        <dbReference type="ARBA" id="ARBA00005426"/>
    </source>
</evidence>
<dbReference type="CDD" id="cd00756">
    <property type="entry name" value="MoaE"/>
    <property type="match status" value="1"/>
</dbReference>
<proteinExistence type="inferred from homology"/>
<reference evidence="13" key="1">
    <citation type="journal article" date="2019" name="Int. J. Syst. Evol. Microbiol.">
        <title>The Global Catalogue of Microorganisms (GCM) 10K type strain sequencing project: providing services to taxonomists for standard genome sequencing and annotation.</title>
        <authorList>
            <consortium name="The Broad Institute Genomics Platform"/>
            <consortium name="The Broad Institute Genome Sequencing Center for Infectious Disease"/>
            <person name="Wu L."/>
            <person name="Ma J."/>
        </authorList>
    </citation>
    <scope>NUCLEOTIDE SEQUENCE [LARGE SCALE GENOMIC DNA]</scope>
    <source>
        <strain evidence="13">CGMCC 1.15407</strain>
    </source>
</reference>
<evidence type="ECO:0000313" key="12">
    <source>
        <dbReference type="EMBL" id="GGF43180.1"/>
    </source>
</evidence>
<sequence>MEKANNIKDIFVNGAIPPDKIAKSIANHGVKTAIGAHSIFLGQIRTDENNGRKVVAIEYTAYRDMALEKAREIREETFSKYDLTCLHIYHSLGEVNVGEICLFVFTSSPHRKAAIAACNELVERIKSELPIWGKEVFDDNSEQWKVNQ</sequence>
<dbReference type="EC" id="2.8.1.12" evidence="3"/>
<dbReference type="PANTHER" id="PTHR23404">
    <property type="entry name" value="MOLYBDOPTERIN SYNTHASE RELATED"/>
    <property type="match status" value="1"/>
</dbReference>
<dbReference type="SUPFAM" id="SSF54690">
    <property type="entry name" value="Molybdopterin synthase subunit MoaE"/>
    <property type="match status" value="1"/>
</dbReference>
<evidence type="ECO:0000256" key="5">
    <source>
        <dbReference type="ARBA" id="ARBA00023150"/>
    </source>
</evidence>
<dbReference type="InterPro" id="IPR003448">
    <property type="entry name" value="Mopterin_biosynth_MoaE"/>
</dbReference>
<comment type="subunit">
    <text evidence="6">Heterotetramer of 2 MoaD subunits and 2 MoaE subunits. Also stable as homodimer. The enzyme changes between these two forms during catalysis.</text>
</comment>
<comment type="caution">
    <text evidence="12">The sequence shown here is derived from an EMBL/GenBank/DDBJ whole genome shotgun (WGS) entry which is preliminary data.</text>
</comment>
<comment type="pathway">
    <text evidence="1">Cofactor biosynthesis; molybdopterin biosynthesis.</text>
</comment>
<evidence type="ECO:0000256" key="11">
    <source>
        <dbReference type="ARBA" id="ARBA00049878"/>
    </source>
</evidence>